<dbReference type="GO" id="GO:0005840">
    <property type="term" value="C:ribosome"/>
    <property type="evidence" value="ECO:0007669"/>
    <property type="project" value="UniProtKB-KW"/>
</dbReference>
<name>A0A2D1BS08_9FLOR</name>
<organism evidence="1">
    <name type="scientific">Lympha mucosa</name>
    <dbReference type="NCBI Taxonomy" id="2045360"/>
    <lineage>
        <taxon>Eukaryota</taxon>
        <taxon>Rhodophyta</taxon>
        <taxon>Florideophyceae</taxon>
        <taxon>Nemaliophycidae</taxon>
        <taxon>Batrachospermales</taxon>
        <taxon>Batrachospermaceae</taxon>
        <taxon>Lympha</taxon>
    </lineage>
</organism>
<sequence>MNSLGSCPKKCRFESYFRNFKIKFSMHWIKLVKSENIKTRHRRLKKRNFRKFKNIQLNSVTSLFYIKYNKMLYFIRSQKYGVKLTTFSQLAIEEIDIFFLLNYWVNLYYRKIY</sequence>
<gene>
    <name evidence="1" type="primary">rpl20</name>
</gene>
<dbReference type="RefSeq" id="YP_009441366.1">
    <property type="nucleotide sequence ID" value="NC_036231.1"/>
</dbReference>
<evidence type="ECO:0000313" key="1">
    <source>
        <dbReference type="EMBL" id="ATN23375.1"/>
    </source>
</evidence>
<proteinExistence type="predicted"/>
<dbReference type="InterPro" id="IPR035566">
    <property type="entry name" value="Ribosomal_protein_bL20_C"/>
</dbReference>
<geneLocation type="mitochondrion" evidence="1"/>
<keyword evidence="1" id="KW-0496">Mitochondrion</keyword>
<accession>A0A2D1BS08</accession>
<keyword evidence="1" id="KW-0689">Ribosomal protein</keyword>
<dbReference type="AlphaFoldDB" id="A0A2D1BS08"/>
<protein>
    <submittedName>
        <fullName evidence="1">Ribosomal protein L20</fullName>
    </submittedName>
</protein>
<keyword evidence="1" id="KW-0687">Ribonucleoprotein</keyword>
<dbReference type="EMBL" id="MF488959">
    <property type="protein sequence ID" value="ATN23375.1"/>
    <property type="molecule type" value="Genomic_DNA"/>
</dbReference>
<dbReference type="GeneID" id="34927506"/>
<reference evidence="1" key="1">
    <citation type="submission" date="2017-07" db="EMBL/GenBank/DDBJ databases">
        <title>Mitochondrial of Lympha mucosa.</title>
        <authorList>
            <person name="Wolf D.I."/>
            <person name="Vis M.L."/>
            <person name="Evans J.R."/>
        </authorList>
    </citation>
    <scope>NUCLEOTIDE SEQUENCE</scope>
</reference>
<dbReference type="SUPFAM" id="SSF74731">
    <property type="entry name" value="Ribosomal protein L20"/>
    <property type="match status" value="1"/>
</dbReference>